<dbReference type="RefSeq" id="WP_191724963.1">
    <property type="nucleotide sequence ID" value="NZ_JACSPY010000001.1"/>
</dbReference>
<name>A0ABR8WQK4_9MICO</name>
<gene>
    <name evidence="1" type="ORF">H9634_00995</name>
</gene>
<reference evidence="1 2" key="1">
    <citation type="submission" date="2020-08" db="EMBL/GenBank/DDBJ databases">
        <title>A Genomic Blueprint of the Chicken Gut Microbiome.</title>
        <authorList>
            <person name="Gilroy R."/>
            <person name="Ravi A."/>
            <person name="Getino M."/>
            <person name="Pursley I."/>
            <person name="Horton D.L."/>
            <person name="Alikhan N.-F."/>
            <person name="Baker D."/>
            <person name="Gharbi K."/>
            <person name="Hall N."/>
            <person name="Watson M."/>
            <person name="Adriaenssens E.M."/>
            <person name="Foster-Nyarko E."/>
            <person name="Jarju S."/>
            <person name="Secka A."/>
            <person name="Antonio M."/>
            <person name="Oren A."/>
            <person name="Chaudhuri R."/>
            <person name="La Ragione R.M."/>
            <person name="Hildebrand F."/>
            <person name="Pallen M.J."/>
        </authorList>
    </citation>
    <scope>NUCLEOTIDE SEQUENCE [LARGE SCALE GENOMIC DNA]</scope>
    <source>
        <strain evidence="1 2">Re57</strain>
    </source>
</reference>
<sequence length="275" mass="31197">MTSNGKLTAGAMVDMLRRHYIPESSKPYIRPGGVFAAEVGMNGSWGGPGSRRCDALYAGFTSASGRILIGHEVKISRSDWRAELAQTDKADAWADACHAWYIVAPSTDVVPVEELPEGWGLMLPPARKNGKRMTIKVKAHVKSDEHAPAWWAVRSLMARLDTLAYEELIERVDRITDAQRKRLEEHYRRDTEHDRLTYQERNRLAALAELEELLGCELTGYDYNRGVSARTARETLERIKTEQRALDKLQSVKRQLEMCRTDIDRTLTNITEDTP</sequence>
<organism evidence="1 2">
    <name type="scientific">Brevibacterium gallinarum</name>
    <dbReference type="NCBI Taxonomy" id="2762220"/>
    <lineage>
        <taxon>Bacteria</taxon>
        <taxon>Bacillati</taxon>
        <taxon>Actinomycetota</taxon>
        <taxon>Actinomycetes</taxon>
        <taxon>Micrococcales</taxon>
        <taxon>Brevibacteriaceae</taxon>
        <taxon>Brevibacterium</taxon>
    </lineage>
</organism>
<dbReference type="EMBL" id="JACSPY010000001">
    <property type="protein sequence ID" value="MBD8019360.1"/>
    <property type="molecule type" value="Genomic_DNA"/>
</dbReference>
<comment type="caution">
    <text evidence="1">The sequence shown here is derived from an EMBL/GenBank/DDBJ whole genome shotgun (WGS) entry which is preliminary data.</text>
</comment>
<protein>
    <recommendedName>
        <fullName evidence="3">Adenylosuccinate synthase</fullName>
    </recommendedName>
</protein>
<evidence type="ECO:0008006" key="3">
    <source>
        <dbReference type="Google" id="ProtNLM"/>
    </source>
</evidence>
<accession>A0ABR8WQK4</accession>
<evidence type="ECO:0000313" key="2">
    <source>
        <dbReference type="Proteomes" id="UP000651517"/>
    </source>
</evidence>
<keyword evidence="2" id="KW-1185">Reference proteome</keyword>
<evidence type="ECO:0000313" key="1">
    <source>
        <dbReference type="EMBL" id="MBD8019360.1"/>
    </source>
</evidence>
<dbReference type="Proteomes" id="UP000651517">
    <property type="component" value="Unassembled WGS sequence"/>
</dbReference>
<proteinExistence type="predicted"/>